<dbReference type="ESTHER" id="deira-DRA0307">
    <property type="family name" value="AlphaBeta_hydrolase"/>
</dbReference>
<dbReference type="Gene3D" id="3.40.50.1820">
    <property type="entry name" value="alpha/beta hydrolase"/>
    <property type="match status" value="1"/>
</dbReference>
<dbReference type="InterPro" id="IPR029058">
    <property type="entry name" value="AB_hydrolase_fold"/>
</dbReference>
<sequence>MSIPPKYSSLWGKPARMRAGGAVALFASLTLSGCAPTFVHQPAPLPDPDPDVILVTLSGRCGFTCQSADNWDYLTASGGTAAISDWLRQRGRHVRTISGTAQVQDTYRSRESAAEQHGYPWVKAQLAAALAEFPRAQIIVMGHSHGSVFGHQLVRDFPATRFRLLIDLDTQCLLWTDYRQSPYAGGCAPDPAHRGQRASDVTPDNVEFNLEVQSSGSDVQRVGQGLVYSPIRDRVPNIRPDGTRRGIVTLRSSDNHIMMPRAGSQSMTLVRGALEQLGF</sequence>
<dbReference type="OrthoDB" id="68230at2"/>
<protein>
    <submittedName>
        <fullName evidence="1">Uncharacterized protein</fullName>
    </submittedName>
</protein>
<dbReference type="SUPFAM" id="SSF53474">
    <property type="entry name" value="alpha/beta-Hydrolases"/>
    <property type="match status" value="1"/>
</dbReference>
<dbReference type="EMBL" id="AE001825">
    <property type="protein sequence ID" value="AAF12512.1"/>
    <property type="molecule type" value="Genomic_DNA"/>
</dbReference>
<accession>Q9RYK5</accession>
<reference evidence="1 2" key="1">
    <citation type="journal article" date="1999" name="Science">
        <title>Genome sequence of the radioresistant bacterium Deinococcus radiodurans R1.</title>
        <authorList>
            <person name="White O."/>
            <person name="Eisen J.A."/>
            <person name="Heidelberg J.F."/>
            <person name="Hickey E.K."/>
            <person name="Peterson J.D."/>
            <person name="Dodson R.J."/>
            <person name="Haft D.H."/>
            <person name="Gwinn M.L."/>
            <person name="Nelson W.C."/>
            <person name="Richardson D.L."/>
            <person name="Moffat K.S."/>
            <person name="Qin H."/>
            <person name="Jiang L."/>
            <person name="Pamphile W."/>
            <person name="Crosby M."/>
            <person name="Shen M."/>
            <person name="Vamathevan J.J."/>
            <person name="Lam P."/>
            <person name="McDonald L."/>
            <person name="Utterback T."/>
            <person name="Zalewski C."/>
            <person name="Makarova K.S."/>
            <person name="Aravind L."/>
            <person name="Daly M.J."/>
            <person name="Minton K.W."/>
            <person name="Fleischmann R.D."/>
            <person name="Ketchum K.A."/>
            <person name="Nelson K.E."/>
            <person name="Salzberg S."/>
            <person name="Smith H.O."/>
            <person name="Venter J.C."/>
            <person name="Fraser C.M."/>
        </authorList>
    </citation>
    <scope>NUCLEOTIDE SEQUENCE [LARGE SCALE GENOMIC DNA]</scope>
    <source>
        <strain evidence="2">ATCC 13939 / DSM 20539 / JCM 16871 / LMG 4051 / NBRC 15346 / NCIMB 9279 / R1 / VKM B-1422</strain>
    </source>
</reference>
<gene>
    <name evidence="1" type="ordered locus">DR_A0307</name>
</gene>
<organism evidence="1 2">
    <name type="scientific">Deinococcus radiodurans (strain ATCC 13939 / DSM 20539 / JCM 16871 / CCUG 27074 / LMG 4051 / NBRC 15346 / NCIMB 9279 / VKM B-1422 / R1)</name>
    <dbReference type="NCBI Taxonomy" id="243230"/>
    <lineage>
        <taxon>Bacteria</taxon>
        <taxon>Thermotogati</taxon>
        <taxon>Deinococcota</taxon>
        <taxon>Deinococci</taxon>
        <taxon>Deinococcales</taxon>
        <taxon>Deinococcaceae</taxon>
        <taxon>Deinococcus</taxon>
    </lineage>
</organism>
<dbReference type="GeneID" id="69519191"/>
<dbReference type="Proteomes" id="UP000002524">
    <property type="component" value="Chromosome 2"/>
</dbReference>
<dbReference type="PATRIC" id="fig|243230.17.peg.3197"/>
<evidence type="ECO:0000313" key="1">
    <source>
        <dbReference type="EMBL" id="AAF12512.1"/>
    </source>
</evidence>
<dbReference type="STRING" id="243230.DR_A0307"/>
<dbReference type="InParanoid" id="Q9RYK5"/>
<dbReference type="AlphaFoldDB" id="Q9RYK5"/>
<dbReference type="PROSITE" id="PS51257">
    <property type="entry name" value="PROKAR_LIPOPROTEIN"/>
    <property type="match status" value="1"/>
</dbReference>
<keyword evidence="2" id="KW-1185">Reference proteome</keyword>
<name>Q9RYK5_DEIRA</name>
<dbReference type="PIR" id="H75584">
    <property type="entry name" value="H75584"/>
</dbReference>
<dbReference type="PaxDb" id="243230-DR_A0307"/>
<dbReference type="KEGG" id="dra:DR_A0307"/>
<dbReference type="RefSeq" id="WP_010889566.1">
    <property type="nucleotide sequence ID" value="NC_001264.1"/>
</dbReference>
<evidence type="ECO:0000313" key="2">
    <source>
        <dbReference type="Proteomes" id="UP000002524"/>
    </source>
</evidence>
<dbReference type="HOGENOM" id="CLU_965489_0_0_0"/>
<proteinExistence type="predicted"/>
<dbReference type="EnsemblBacteria" id="AAF12512">
    <property type="protein sequence ID" value="AAF12512"/>
    <property type="gene ID" value="DR_A0307"/>
</dbReference>